<feature type="compositionally biased region" description="Basic and acidic residues" evidence="1">
    <location>
        <begin position="50"/>
        <end position="59"/>
    </location>
</feature>
<dbReference type="EMBL" id="FNCS01000002">
    <property type="protein sequence ID" value="SDG35137.1"/>
    <property type="molecule type" value="Genomic_DNA"/>
</dbReference>
<evidence type="ECO:0000313" key="2">
    <source>
        <dbReference type="EMBL" id="SDG35137.1"/>
    </source>
</evidence>
<accession>A0A1G7TII3</accession>
<protein>
    <submittedName>
        <fullName evidence="2">Uncharacterized protein</fullName>
    </submittedName>
</protein>
<gene>
    <name evidence="2" type="ORF">SAMN04487974_102151</name>
</gene>
<feature type="compositionally biased region" description="Basic and acidic residues" evidence="1">
    <location>
        <begin position="77"/>
        <end position="102"/>
    </location>
</feature>
<dbReference type="Proteomes" id="UP000199495">
    <property type="component" value="Unassembled WGS sequence"/>
</dbReference>
<feature type="region of interest" description="Disordered" evidence="1">
    <location>
        <begin position="38"/>
        <end position="59"/>
    </location>
</feature>
<feature type="region of interest" description="Disordered" evidence="1">
    <location>
        <begin position="71"/>
        <end position="129"/>
    </location>
</feature>
<reference evidence="2 3" key="1">
    <citation type="submission" date="2016-10" db="EMBL/GenBank/DDBJ databases">
        <authorList>
            <person name="de Groot N.N."/>
        </authorList>
    </citation>
    <scope>NUCLEOTIDE SEQUENCE [LARGE SCALE GENOMIC DNA]</scope>
    <source>
        <strain evidence="2 3">CGMCC 1.10267</strain>
    </source>
</reference>
<dbReference type="AlphaFoldDB" id="A0A1G7TII3"/>
<evidence type="ECO:0000256" key="1">
    <source>
        <dbReference type="SAM" id="MobiDB-lite"/>
    </source>
</evidence>
<evidence type="ECO:0000313" key="3">
    <source>
        <dbReference type="Proteomes" id="UP000199495"/>
    </source>
</evidence>
<dbReference type="STRING" id="440168.SAMN04487974_102151"/>
<sequence length="129" mass="14583">MNRFLQGRVTGFNSRFAPTAAQLGEVVRKVQFDRLDAERRAKPPALPAPDIDKTPESQERVRKLAAEAIERLASTMRTEDATKAKEAKDRQERNQKAMDKRFAPSTDPYSMAKRLGFTVGDPENERHVA</sequence>
<proteinExistence type="predicted"/>
<organism evidence="2 3">
    <name type="scientific">Pelagibacterium luteolum</name>
    <dbReference type="NCBI Taxonomy" id="440168"/>
    <lineage>
        <taxon>Bacteria</taxon>
        <taxon>Pseudomonadati</taxon>
        <taxon>Pseudomonadota</taxon>
        <taxon>Alphaproteobacteria</taxon>
        <taxon>Hyphomicrobiales</taxon>
        <taxon>Devosiaceae</taxon>
        <taxon>Pelagibacterium</taxon>
    </lineage>
</organism>
<name>A0A1G7TII3_9HYPH</name>
<keyword evidence="3" id="KW-1185">Reference proteome</keyword>